<sequence length="57" mass="6783">MYVFTIHLPSQPSYHVQSESSMTLNWRKYMPLQPPRRASPMYLHAHIHLPSMVTMEK</sequence>
<protein>
    <submittedName>
        <fullName evidence="1">Uncharacterized protein</fullName>
    </submittedName>
</protein>
<organism evidence="1 2">
    <name type="scientific">Colletotrichum gloeosporioides (strain Cg-14)</name>
    <name type="common">Anthracnose fungus</name>
    <name type="synonym">Glomerella cingulata</name>
    <dbReference type="NCBI Taxonomy" id="1237896"/>
    <lineage>
        <taxon>Eukaryota</taxon>
        <taxon>Fungi</taxon>
        <taxon>Dikarya</taxon>
        <taxon>Ascomycota</taxon>
        <taxon>Pezizomycotina</taxon>
        <taxon>Sordariomycetes</taxon>
        <taxon>Hypocreomycetidae</taxon>
        <taxon>Glomerellales</taxon>
        <taxon>Glomerellaceae</taxon>
        <taxon>Colletotrichum</taxon>
        <taxon>Colletotrichum gloeosporioides species complex</taxon>
    </lineage>
</organism>
<gene>
    <name evidence="1" type="ORF">CGLO_03756</name>
</gene>
<reference evidence="2" key="1">
    <citation type="journal article" date="2013" name="Mol. Plant Microbe Interact.">
        <title>Global aspects of pacC regulation of pathogenicity genes in Colletotrichum gloeosporioides as revealed by transcriptome analysis.</title>
        <authorList>
            <person name="Alkan N."/>
            <person name="Meng X."/>
            <person name="Friedlander G."/>
            <person name="Reuveni E."/>
            <person name="Sukno S."/>
            <person name="Sherman A."/>
            <person name="Thon M."/>
            <person name="Fluhr R."/>
            <person name="Prusky D."/>
        </authorList>
    </citation>
    <scope>NUCLEOTIDE SEQUENCE [LARGE SCALE GENOMIC DNA]</scope>
    <source>
        <strain evidence="2">Cg-14</strain>
    </source>
</reference>
<dbReference type="HOGENOM" id="CLU_2996403_0_0_1"/>
<dbReference type="Proteomes" id="UP000015530">
    <property type="component" value="Unassembled WGS sequence"/>
</dbReference>
<proteinExistence type="predicted"/>
<accession>T0KKW4</accession>
<evidence type="ECO:0000313" key="2">
    <source>
        <dbReference type="Proteomes" id="UP000015530"/>
    </source>
</evidence>
<dbReference type="AlphaFoldDB" id="T0KKW4"/>
<evidence type="ECO:0000313" key="1">
    <source>
        <dbReference type="EMBL" id="EQB56247.1"/>
    </source>
</evidence>
<name>T0KKW4_COLGC</name>
<dbReference type="EMBL" id="AMYD01000769">
    <property type="protein sequence ID" value="EQB56247.1"/>
    <property type="molecule type" value="Genomic_DNA"/>
</dbReference>
<comment type="caution">
    <text evidence="1">The sequence shown here is derived from an EMBL/GenBank/DDBJ whole genome shotgun (WGS) entry which is preliminary data.</text>
</comment>